<reference evidence="1 2" key="1">
    <citation type="submission" date="2018-03" db="EMBL/GenBank/DDBJ databases">
        <authorList>
            <person name="Keele B.F."/>
        </authorList>
    </citation>
    <scope>NUCLEOTIDE SEQUENCE [LARGE SCALE GENOMIC DNA]</scope>
    <source>
        <strain evidence="1 2">CECT 8599</strain>
    </source>
</reference>
<name>A0A2R8BB37_9RHOB</name>
<dbReference type="Pfam" id="PF04134">
    <property type="entry name" value="DCC1-like"/>
    <property type="match status" value="1"/>
</dbReference>
<gene>
    <name evidence="1" type="ORF">ASD8599_01013</name>
</gene>
<dbReference type="AlphaFoldDB" id="A0A2R8BB37"/>
<protein>
    <recommendedName>
        <fullName evidence="3">Thiol-disulfide oxidoreductase DCC</fullName>
    </recommendedName>
</protein>
<sequence>MTDETKVLYNANCPVCSAEINHYAKYTQTNDIPIRFDDLNSSALAAWGLDADKAARRLYVQHGSKRLSGIPAFIVLWQQMPRYNWLARLVSTPGIHRLAVWGYDFVLAPIIYRWHLLRLRRASGKQASTK</sequence>
<dbReference type="RefSeq" id="WP_108827511.1">
    <property type="nucleotide sequence ID" value="NZ_OMOR01000001.1"/>
</dbReference>
<proteinExistence type="predicted"/>
<dbReference type="EMBL" id="OMOR01000001">
    <property type="protein sequence ID" value="SPH20278.1"/>
    <property type="molecule type" value="Genomic_DNA"/>
</dbReference>
<evidence type="ECO:0000313" key="2">
    <source>
        <dbReference type="Proteomes" id="UP000244880"/>
    </source>
</evidence>
<keyword evidence="2" id="KW-1185">Reference proteome</keyword>
<evidence type="ECO:0000313" key="1">
    <source>
        <dbReference type="EMBL" id="SPH20278.1"/>
    </source>
</evidence>
<evidence type="ECO:0008006" key="3">
    <source>
        <dbReference type="Google" id="ProtNLM"/>
    </source>
</evidence>
<accession>A0A2R8BB37</accession>
<dbReference type="InterPro" id="IPR007263">
    <property type="entry name" value="DCC1-like"/>
</dbReference>
<organism evidence="1 2">
    <name type="scientific">Ascidiaceihabitans donghaensis</name>
    <dbReference type="NCBI Taxonomy" id="1510460"/>
    <lineage>
        <taxon>Bacteria</taxon>
        <taxon>Pseudomonadati</taxon>
        <taxon>Pseudomonadota</taxon>
        <taxon>Alphaproteobacteria</taxon>
        <taxon>Rhodobacterales</taxon>
        <taxon>Paracoccaceae</taxon>
        <taxon>Ascidiaceihabitans</taxon>
    </lineage>
</organism>
<dbReference type="Proteomes" id="UP000244880">
    <property type="component" value="Unassembled WGS sequence"/>
</dbReference>
<dbReference type="GO" id="GO:0015035">
    <property type="term" value="F:protein-disulfide reductase activity"/>
    <property type="evidence" value="ECO:0007669"/>
    <property type="project" value="InterPro"/>
</dbReference>
<dbReference type="OrthoDB" id="9801773at2"/>